<protein>
    <submittedName>
        <fullName evidence="1">Uncharacterized protein</fullName>
    </submittedName>
</protein>
<dbReference type="Proteomes" id="UP000031829">
    <property type="component" value="Chromosome"/>
</dbReference>
<name>A0A0B6AIW3_PRIM2</name>
<reference evidence="1 2" key="1">
    <citation type="journal article" date="2015" name="Genome Announc.">
        <title>Complete genome sequences for 35 biothreat assay-relevant bacillus species.</title>
        <authorList>
            <person name="Johnson S.L."/>
            <person name="Daligault H.E."/>
            <person name="Davenport K.W."/>
            <person name="Jaissle J."/>
            <person name="Frey K.G."/>
            <person name="Ladner J.T."/>
            <person name="Broomall S.M."/>
            <person name="Bishop-Lilly K.A."/>
            <person name="Bruce D.C."/>
            <person name="Gibbons H.S."/>
            <person name="Coyne S.R."/>
            <person name="Lo C.C."/>
            <person name="Meincke L."/>
            <person name="Munk A.C."/>
            <person name="Koroleva G.I."/>
            <person name="Rosenzweig C.N."/>
            <person name="Palacios G.F."/>
            <person name="Redden C.L."/>
            <person name="Minogue T.D."/>
            <person name="Chain P.S."/>
        </authorList>
    </citation>
    <scope>NUCLEOTIDE SEQUENCE [LARGE SCALE GENOMIC DNA]</scope>
    <source>
        <strain evidence="2">ATCC 14581 / DSM 32 / JCM 2506 / NBRC 15308 / NCIMB 9376 / NCTC 10342 / NRRL B-14308 / VKM B-512</strain>
    </source>
</reference>
<evidence type="ECO:0000313" key="1">
    <source>
        <dbReference type="EMBL" id="AJI23436.1"/>
    </source>
</evidence>
<dbReference type="EMBL" id="CP009920">
    <property type="protein sequence ID" value="AJI23436.1"/>
    <property type="molecule type" value="Genomic_DNA"/>
</dbReference>
<proteinExistence type="predicted"/>
<sequence length="95" mass="11187">MKIIELAEFIKTSKKTTKLALSSSTVQYTLETDDLKIELKTGGTNKRIVFFRIFLKGTYKDWICYHRNEHHIYELYQNISLSPQLQRQLLYAIAS</sequence>
<gene>
    <name evidence="1" type="ORF">BG04_5442</name>
</gene>
<evidence type="ECO:0000313" key="2">
    <source>
        <dbReference type="Proteomes" id="UP000031829"/>
    </source>
</evidence>
<dbReference type="KEGG" id="bmeg:BG04_5442"/>
<accession>A0A0B6AIW3</accession>
<organism evidence="1 2">
    <name type="scientific">Priestia megaterium (strain ATCC 14581 / DSM 32 / CCUG 1817 / JCM 2506 / NBRC 15308 / NCIMB 9376 / NCTC 10342 / NRRL B-14308 / VKM B-512 / Ford 19)</name>
    <name type="common">Bacillus megaterium</name>
    <dbReference type="NCBI Taxonomy" id="1348623"/>
    <lineage>
        <taxon>Bacteria</taxon>
        <taxon>Bacillati</taxon>
        <taxon>Bacillota</taxon>
        <taxon>Bacilli</taxon>
        <taxon>Bacillales</taxon>
        <taxon>Bacillaceae</taxon>
        <taxon>Priestia</taxon>
    </lineage>
</organism>
<dbReference type="AlphaFoldDB" id="A0A0B6AIW3"/>
<dbReference type="HOGENOM" id="CLU_2366986_0_0_9"/>
<dbReference type="RefSeq" id="WP_013057603.1">
    <property type="nucleotide sequence ID" value="NZ_BCVB01000011.1"/>
</dbReference>
<dbReference type="GeneID" id="93643388"/>